<evidence type="ECO:0000313" key="2">
    <source>
        <dbReference type="Proteomes" id="UP001163321"/>
    </source>
</evidence>
<protein>
    <submittedName>
        <fullName evidence="1">Uncharacterized protein</fullName>
    </submittedName>
</protein>
<reference evidence="1 2" key="1">
    <citation type="journal article" date="2022" name="bioRxiv">
        <title>The genome of the oomycete Peronosclerospora sorghi, a cosmopolitan pathogen of maize and sorghum, is inflated with dispersed pseudogenes.</title>
        <authorList>
            <person name="Fletcher K."/>
            <person name="Martin F."/>
            <person name="Isakeit T."/>
            <person name="Cavanaugh K."/>
            <person name="Magill C."/>
            <person name="Michelmore R."/>
        </authorList>
    </citation>
    <scope>NUCLEOTIDE SEQUENCE [LARGE SCALE GENOMIC DNA]</scope>
    <source>
        <strain evidence="1">P6</strain>
    </source>
</reference>
<keyword evidence="2" id="KW-1185">Reference proteome</keyword>
<name>A0ACC0WK62_9STRA</name>
<dbReference type="Proteomes" id="UP001163321">
    <property type="component" value="Chromosome 12"/>
</dbReference>
<sequence>MIWGIPCSFKLQTLLATGAKIELGEIHEHWHLAKKTDLQPTAAIKAKDELPNVLNRLTNTFSELLDFQQAATVDQIRCLSQKTTTVLREPPVCSTKGVQQKNQPAVIHLDLNLLKLLWMLAANQSEGRLLVARANKRVIVVILLGVH</sequence>
<proteinExistence type="predicted"/>
<dbReference type="EMBL" id="CM047591">
    <property type="protein sequence ID" value="KAI9919253.1"/>
    <property type="molecule type" value="Genomic_DNA"/>
</dbReference>
<evidence type="ECO:0000313" key="1">
    <source>
        <dbReference type="EMBL" id="KAI9919253.1"/>
    </source>
</evidence>
<gene>
    <name evidence="1" type="ORF">PsorP6_012052</name>
</gene>
<organism evidence="1 2">
    <name type="scientific">Peronosclerospora sorghi</name>
    <dbReference type="NCBI Taxonomy" id="230839"/>
    <lineage>
        <taxon>Eukaryota</taxon>
        <taxon>Sar</taxon>
        <taxon>Stramenopiles</taxon>
        <taxon>Oomycota</taxon>
        <taxon>Peronosporomycetes</taxon>
        <taxon>Peronosporales</taxon>
        <taxon>Peronosporaceae</taxon>
        <taxon>Peronosclerospora</taxon>
    </lineage>
</organism>
<accession>A0ACC0WK62</accession>
<comment type="caution">
    <text evidence="1">The sequence shown here is derived from an EMBL/GenBank/DDBJ whole genome shotgun (WGS) entry which is preliminary data.</text>
</comment>